<dbReference type="RefSeq" id="WP_190548199.1">
    <property type="nucleotide sequence ID" value="NZ_CAWPNO010000089.1"/>
</dbReference>
<name>A0ABR8AGU2_9CYAN</name>
<dbReference type="InterPro" id="IPR013324">
    <property type="entry name" value="RNA_pol_sigma_r3/r4-like"/>
</dbReference>
<evidence type="ECO:0008006" key="3">
    <source>
        <dbReference type="Google" id="ProtNLM"/>
    </source>
</evidence>
<keyword evidence="2" id="KW-1185">Reference proteome</keyword>
<dbReference type="Proteomes" id="UP000658514">
    <property type="component" value="Unassembled WGS sequence"/>
</dbReference>
<comment type="caution">
    <text evidence="1">The sequence shown here is derived from an EMBL/GenBank/DDBJ whole genome shotgun (WGS) entry which is preliminary data.</text>
</comment>
<sequence>MIFAEFFTFPLLKEDAKGQKYIFWQVDQQLQQYIHNLVTQKPNISKPELVRIILHNFQNYPKEKLNRRVWSAFLSRFSYKAAWEIRTNIVKISARVDLDRDTLFHELLQISLTSALTPEKCLDNLWKYPEYENLELHIWYYKFAKYVNKRMTGFLCDKLREIEGLRTFQRSDLGLAARVTKTRVVTVLQRLGLNEVTILHYTLVWQCFQEAKDAGLINVSSPQPQAFDAICSRYQQFSRQLPQLLPQPQTVDGTVIQQWLQEIGKAIRNYIDFAQVSLDEPISQDTETLTWLDLIADENSIIQGNDSLRYEIREYLHQLREQISHQIDRLQPEAQRIPLFLHGLNLSQEKIGVEIGANQSTVGRRYKKTLWELLSHLGTWAKEYLKIDLTSEKLNDLKTYLQEYLDGFYYSLMHNFLHNSMQALSSPLREILRLFWLQQMHVEQIAKLSNLSLLEVELQLKLGKETLNLDIVTQIAARINMPLASEGIASKQVGYLMDDWLKTADFGNN</sequence>
<gene>
    <name evidence="1" type="ORF">H6G24_27350</name>
</gene>
<proteinExistence type="predicted"/>
<dbReference type="SUPFAM" id="SSF88659">
    <property type="entry name" value="Sigma3 and sigma4 domains of RNA polymerase sigma factors"/>
    <property type="match status" value="2"/>
</dbReference>
<reference evidence="1 2" key="1">
    <citation type="journal article" date="2020" name="ISME J.">
        <title>Comparative genomics reveals insights into cyanobacterial evolution and habitat adaptation.</title>
        <authorList>
            <person name="Chen M.Y."/>
            <person name="Teng W.K."/>
            <person name="Zhao L."/>
            <person name="Hu C.X."/>
            <person name="Zhou Y.K."/>
            <person name="Han B.P."/>
            <person name="Song L.R."/>
            <person name="Shu W.S."/>
        </authorList>
    </citation>
    <scope>NUCLEOTIDE SEQUENCE [LARGE SCALE GENOMIC DNA]</scope>
    <source>
        <strain evidence="1 2">FACHB-288</strain>
    </source>
</reference>
<protein>
    <recommendedName>
        <fullName evidence="3">Group 3/4 sigma-70 RNA polymerase sigma factor</fullName>
    </recommendedName>
</protein>
<dbReference type="EMBL" id="JACJQH010000054">
    <property type="protein sequence ID" value="MBD2199154.1"/>
    <property type="molecule type" value="Genomic_DNA"/>
</dbReference>
<accession>A0ABR8AGU2</accession>
<evidence type="ECO:0000313" key="1">
    <source>
        <dbReference type="EMBL" id="MBD2199154.1"/>
    </source>
</evidence>
<organism evidence="1 2">
    <name type="scientific">Calothrix parietina FACHB-288</name>
    <dbReference type="NCBI Taxonomy" id="2692896"/>
    <lineage>
        <taxon>Bacteria</taxon>
        <taxon>Bacillati</taxon>
        <taxon>Cyanobacteriota</taxon>
        <taxon>Cyanophyceae</taxon>
        <taxon>Nostocales</taxon>
        <taxon>Calotrichaceae</taxon>
        <taxon>Calothrix</taxon>
    </lineage>
</organism>
<evidence type="ECO:0000313" key="2">
    <source>
        <dbReference type="Proteomes" id="UP000658514"/>
    </source>
</evidence>